<dbReference type="InterPro" id="IPR000653">
    <property type="entry name" value="DegT/StrS_aminotransferase"/>
</dbReference>
<gene>
    <name evidence="2" type="primary">arnB_1</name>
    <name evidence="2" type="ORF">HAPAU_04590</name>
</gene>
<name>A0A151AJF3_9EURY</name>
<comment type="caution">
    <text evidence="2">The sequence shown here is derived from an EMBL/GenBank/DDBJ whole genome shotgun (WGS) entry which is preliminary data.</text>
</comment>
<evidence type="ECO:0000313" key="2">
    <source>
        <dbReference type="EMBL" id="KYH27789.1"/>
    </source>
</evidence>
<comment type="similarity">
    <text evidence="1">Belongs to the DegT/DnrJ/EryC1 family.</text>
</comment>
<accession>A0A151AJF3</accession>
<dbReference type="Pfam" id="PF01041">
    <property type="entry name" value="DegT_DnrJ_EryC1"/>
    <property type="match status" value="1"/>
</dbReference>
<dbReference type="PANTHER" id="PTHR30244">
    <property type="entry name" value="TRANSAMINASE"/>
    <property type="match status" value="1"/>
</dbReference>
<dbReference type="OrthoDB" id="263659at2157"/>
<reference evidence="2 3" key="1">
    <citation type="submission" date="2016-02" db="EMBL/GenBank/DDBJ databases">
        <title>Genome sequence of Halalkalicoccus paucihalophilus DSM 24557.</title>
        <authorList>
            <person name="Poehlein A."/>
            <person name="Daniel R."/>
        </authorList>
    </citation>
    <scope>NUCLEOTIDE SEQUENCE [LARGE SCALE GENOMIC DNA]</scope>
    <source>
        <strain evidence="2 3">DSM 24557</strain>
    </source>
</reference>
<organism evidence="2 3">
    <name type="scientific">Halalkalicoccus paucihalophilus</name>
    <dbReference type="NCBI Taxonomy" id="1008153"/>
    <lineage>
        <taxon>Archaea</taxon>
        <taxon>Methanobacteriati</taxon>
        <taxon>Methanobacteriota</taxon>
        <taxon>Stenosarchaea group</taxon>
        <taxon>Halobacteria</taxon>
        <taxon>Halobacteriales</taxon>
        <taxon>Halococcaceae</taxon>
        <taxon>Halalkalicoccus</taxon>
    </lineage>
</organism>
<dbReference type="EMBL" id="LTAZ01000001">
    <property type="protein sequence ID" value="KYH27789.1"/>
    <property type="molecule type" value="Genomic_DNA"/>
</dbReference>
<dbReference type="EC" id="2.6.1.87" evidence="2"/>
<dbReference type="Proteomes" id="UP000075321">
    <property type="component" value="Unassembled WGS sequence"/>
</dbReference>
<keyword evidence="2" id="KW-0032">Aminotransferase</keyword>
<dbReference type="RefSeq" id="WP_066378970.1">
    <property type="nucleotide sequence ID" value="NZ_LTAZ01000001.1"/>
</dbReference>
<dbReference type="GO" id="GO:0099620">
    <property type="term" value="F:UDP-4-amino-4-deoxy-L-arabinose aminotransferase"/>
    <property type="evidence" value="ECO:0007669"/>
    <property type="project" value="UniProtKB-EC"/>
</dbReference>
<dbReference type="AlphaFoldDB" id="A0A151AJF3"/>
<keyword evidence="2" id="KW-0808">Transferase</keyword>
<dbReference type="PANTHER" id="PTHR30244:SF42">
    <property type="entry name" value="UDP-2-ACETAMIDO-2-DEOXY-3-OXO-D-GLUCURONATE AMINOTRANSFERASE"/>
    <property type="match status" value="1"/>
</dbReference>
<dbReference type="GO" id="GO:0030170">
    <property type="term" value="F:pyridoxal phosphate binding"/>
    <property type="evidence" value="ECO:0007669"/>
    <property type="project" value="TreeGrafter"/>
</dbReference>
<evidence type="ECO:0000256" key="1">
    <source>
        <dbReference type="RuleBase" id="RU004508"/>
    </source>
</evidence>
<dbReference type="SUPFAM" id="SSF53383">
    <property type="entry name" value="PLP-dependent transferases"/>
    <property type="match status" value="1"/>
</dbReference>
<dbReference type="GO" id="GO:0000271">
    <property type="term" value="P:polysaccharide biosynthetic process"/>
    <property type="evidence" value="ECO:0007669"/>
    <property type="project" value="TreeGrafter"/>
</dbReference>
<keyword evidence="1" id="KW-0663">Pyridoxal phosphate</keyword>
<protein>
    <submittedName>
        <fullName evidence="2">UDP-4-amino-4-deoxy-L-arabinose--oxoglutarate aminotransferase</fullName>
        <ecNumber evidence="2">2.6.1.87</ecNumber>
    </submittedName>
</protein>
<dbReference type="PATRIC" id="fig|1008153.3.peg.462"/>
<proteinExistence type="inferred from homology"/>
<keyword evidence="3" id="KW-1185">Reference proteome</keyword>
<sequence length="381" mass="42465">MARSTPRLSPRTVFSRANGDGVRAYFEDHGASRYSFYGYGKVACRDGIDVMLAECPDADNVVLPAYLPYGIVEPFREAGLEPRYYTCDRRLQPDLNRIEELLDSGTLAVMFVHYFGQPQAREDIGAIRELAAEYGAYTIDDNAHAALSTLDGQLLGTFGDIGITSLHKTLPIPNGAALFLDNDDLSGAALARSAVRDRYTKADYRYCGRAFGRSVSRQPVFKQALSTLRWVSARSRRTNGHVHQNDIEEDPREIYESTKIPMSRLSLHVLERTDPIDVIASRRANYRVWDRTIRDLDGIEPVFESLTPGACPQYYPAIVEAPDDLGTLSGTAKPWPPLPYEVRGDETFATENDLSTRLHTLPVHQGLGTDEMEVLVCLAND</sequence>
<dbReference type="InterPro" id="IPR015421">
    <property type="entry name" value="PyrdxlP-dep_Trfase_major"/>
</dbReference>
<evidence type="ECO:0000313" key="3">
    <source>
        <dbReference type="Proteomes" id="UP000075321"/>
    </source>
</evidence>
<dbReference type="Gene3D" id="3.40.640.10">
    <property type="entry name" value="Type I PLP-dependent aspartate aminotransferase-like (Major domain)"/>
    <property type="match status" value="1"/>
</dbReference>
<dbReference type="InterPro" id="IPR015424">
    <property type="entry name" value="PyrdxlP-dep_Trfase"/>
</dbReference>